<dbReference type="GO" id="GO:0006099">
    <property type="term" value="P:tricarboxylic acid cycle"/>
    <property type="evidence" value="ECO:0007669"/>
    <property type="project" value="TreeGrafter"/>
</dbReference>
<accession>A0A914Q0X7</accession>
<dbReference type="InterPro" id="IPR013815">
    <property type="entry name" value="ATP_grasp_subdomain_1"/>
</dbReference>
<evidence type="ECO:0000313" key="2">
    <source>
        <dbReference type="Proteomes" id="UP000887578"/>
    </source>
</evidence>
<protein>
    <submittedName>
        <fullName evidence="3">ATP-grasp fold succinyl-CoA synthetase-type domain-containing protein</fullName>
    </submittedName>
</protein>
<proteinExistence type="predicted"/>
<dbReference type="AlphaFoldDB" id="A0A914Q0X7"/>
<dbReference type="PANTHER" id="PTHR11815">
    <property type="entry name" value="SUCCINYL-COA SYNTHETASE BETA CHAIN"/>
    <property type="match status" value="1"/>
</dbReference>
<dbReference type="Gene3D" id="3.30.470.20">
    <property type="entry name" value="ATP-grasp fold, B domain"/>
    <property type="match status" value="1"/>
</dbReference>
<name>A0A914Q0X7_9BILA</name>
<dbReference type="SUPFAM" id="SSF56059">
    <property type="entry name" value="Glutathione synthetase ATP-binding domain-like"/>
    <property type="match status" value="1"/>
</dbReference>
<dbReference type="Pfam" id="PF08442">
    <property type="entry name" value="ATP-grasp_2"/>
    <property type="match status" value="1"/>
</dbReference>
<dbReference type="Proteomes" id="UP000887578">
    <property type="component" value="Unplaced"/>
</dbReference>
<dbReference type="Gene3D" id="3.30.1490.20">
    <property type="entry name" value="ATP-grasp fold, A domain"/>
    <property type="match status" value="1"/>
</dbReference>
<dbReference type="GO" id="GO:0006104">
    <property type="term" value="P:succinyl-CoA metabolic process"/>
    <property type="evidence" value="ECO:0007669"/>
    <property type="project" value="TreeGrafter"/>
</dbReference>
<dbReference type="GO" id="GO:0005524">
    <property type="term" value="F:ATP binding"/>
    <property type="evidence" value="ECO:0007669"/>
    <property type="project" value="InterPro"/>
</dbReference>
<dbReference type="GO" id="GO:0042709">
    <property type="term" value="C:succinate-CoA ligase complex"/>
    <property type="evidence" value="ECO:0007669"/>
    <property type="project" value="TreeGrafter"/>
</dbReference>
<dbReference type="WBParaSite" id="PDA_v2.g20791.t1">
    <property type="protein sequence ID" value="PDA_v2.g20791.t1"/>
    <property type="gene ID" value="PDA_v2.g20791"/>
</dbReference>
<reference evidence="3" key="1">
    <citation type="submission" date="2022-11" db="UniProtKB">
        <authorList>
            <consortium name="WormBaseParasite"/>
        </authorList>
    </citation>
    <scope>IDENTIFICATION</scope>
</reference>
<sequence length="110" mass="12653">MFNKFNTIKNVSQRLSQIRFLNLHEYQSRTLLKNKGCNVESFVVLENPAEIEQKLNSFDRKEYVVKAQILAGGRGQGHFIDGPTNFGGVFISKKFVSFVQLQKNLKHVCF</sequence>
<dbReference type="GO" id="GO:0004776">
    <property type="term" value="F:succinate-CoA ligase (GDP-forming) activity"/>
    <property type="evidence" value="ECO:0007669"/>
    <property type="project" value="TreeGrafter"/>
</dbReference>
<dbReference type="GO" id="GO:0005739">
    <property type="term" value="C:mitochondrion"/>
    <property type="evidence" value="ECO:0007669"/>
    <property type="project" value="TreeGrafter"/>
</dbReference>
<evidence type="ECO:0000313" key="3">
    <source>
        <dbReference type="WBParaSite" id="PDA_v2.g20791.t1"/>
    </source>
</evidence>
<feature type="domain" description="ATP-grasp fold succinyl-CoA synthetase-type" evidence="1">
    <location>
        <begin position="22"/>
        <end position="100"/>
    </location>
</feature>
<keyword evidence="2" id="KW-1185">Reference proteome</keyword>
<dbReference type="InterPro" id="IPR013650">
    <property type="entry name" value="ATP-grasp_succ-CoA_synth-type"/>
</dbReference>
<dbReference type="PANTHER" id="PTHR11815:SF10">
    <property type="entry name" value="SUCCINATE--COA LIGASE [GDP-FORMING] SUBUNIT BETA, MITOCHONDRIAL"/>
    <property type="match status" value="1"/>
</dbReference>
<organism evidence="2 3">
    <name type="scientific">Panagrolaimus davidi</name>
    <dbReference type="NCBI Taxonomy" id="227884"/>
    <lineage>
        <taxon>Eukaryota</taxon>
        <taxon>Metazoa</taxon>
        <taxon>Ecdysozoa</taxon>
        <taxon>Nematoda</taxon>
        <taxon>Chromadorea</taxon>
        <taxon>Rhabditida</taxon>
        <taxon>Tylenchina</taxon>
        <taxon>Panagrolaimomorpha</taxon>
        <taxon>Panagrolaimoidea</taxon>
        <taxon>Panagrolaimidae</taxon>
        <taxon>Panagrolaimus</taxon>
    </lineage>
</organism>
<evidence type="ECO:0000259" key="1">
    <source>
        <dbReference type="Pfam" id="PF08442"/>
    </source>
</evidence>